<name>A0ABU6STF0_9FABA</name>
<dbReference type="Proteomes" id="UP001341840">
    <property type="component" value="Unassembled WGS sequence"/>
</dbReference>
<evidence type="ECO:0000313" key="1">
    <source>
        <dbReference type="EMBL" id="MED6139301.1"/>
    </source>
</evidence>
<proteinExistence type="predicted"/>
<dbReference type="EMBL" id="JASCZI010061685">
    <property type="protein sequence ID" value="MED6139301.1"/>
    <property type="molecule type" value="Genomic_DNA"/>
</dbReference>
<protein>
    <submittedName>
        <fullName evidence="1">Uncharacterized protein</fullName>
    </submittedName>
</protein>
<sequence>MVPCRIHLRVQTKSNNGQTEAAKCGSTKGVFGKSSTHMRGSAWLASSFSSQVELTFKPTPRRAIGSLGVALTLQPAPEPTHRRRTSSICVESIEAPSKATQSPRMRCRIPSICMEINEVQPKHSRPMHRRGSPRLCVEATSSAQDLTSPTHMRGILRICVGSRLF</sequence>
<reference evidence="1 2" key="1">
    <citation type="journal article" date="2023" name="Plants (Basel)">
        <title>Bridging the Gap: Combining Genomics and Transcriptomics Approaches to Understand Stylosanthes scabra, an Orphan Legume from the Brazilian Caatinga.</title>
        <authorList>
            <person name="Ferreira-Neto J.R.C."/>
            <person name="da Silva M.D."/>
            <person name="Binneck E."/>
            <person name="de Melo N.F."/>
            <person name="da Silva R.H."/>
            <person name="de Melo A.L.T.M."/>
            <person name="Pandolfi V."/>
            <person name="Bustamante F.O."/>
            <person name="Brasileiro-Vidal A.C."/>
            <person name="Benko-Iseppon A.M."/>
        </authorList>
    </citation>
    <scope>NUCLEOTIDE SEQUENCE [LARGE SCALE GENOMIC DNA]</scope>
    <source>
        <tissue evidence="1">Leaves</tissue>
    </source>
</reference>
<evidence type="ECO:0000313" key="2">
    <source>
        <dbReference type="Proteomes" id="UP001341840"/>
    </source>
</evidence>
<gene>
    <name evidence="1" type="ORF">PIB30_082499</name>
</gene>
<comment type="caution">
    <text evidence="1">The sequence shown here is derived from an EMBL/GenBank/DDBJ whole genome shotgun (WGS) entry which is preliminary data.</text>
</comment>
<organism evidence="1 2">
    <name type="scientific">Stylosanthes scabra</name>
    <dbReference type="NCBI Taxonomy" id="79078"/>
    <lineage>
        <taxon>Eukaryota</taxon>
        <taxon>Viridiplantae</taxon>
        <taxon>Streptophyta</taxon>
        <taxon>Embryophyta</taxon>
        <taxon>Tracheophyta</taxon>
        <taxon>Spermatophyta</taxon>
        <taxon>Magnoliopsida</taxon>
        <taxon>eudicotyledons</taxon>
        <taxon>Gunneridae</taxon>
        <taxon>Pentapetalae</taxon>
        <taxon>rosids</taxon>
        <taxon>fabids</taxon>
        <taxon>Fabales</taxon>
        <taxon>Fabaceae</taxon>
        <taxon>Papilionoideae</taxon>
        <taxon>50 kb inversion clade</taxon>
        <taxon>dalbergioids sensu lato</taxon>
        <taxon>Dalbergieae</taxon>
        <taxon>Pterocarpus clade</taxon>
        <taxon>Stylosanthes</taxon>
    </lineage>
</organism>
<accession>A0ABU6STF0</accession>
<keyword evidence="2" id="KW-1185">Reference proteome</keyword>